<proteinExistence type="predicted"/>
<organism evidence="2 3">
    <name type="scientific">Hydra vulgaris</name>
    <name type="common">Hydra</name>
    <name type="synonym">Hydra attenuata</name>
    <dbReference type="NCBI Taxonomy" id="6087"/>
    <lineage>
        <taxon>Eukaryota</taxon>
        <taxon>Metazoa</taxon>
        <taxon>Cnidaria</taxon>
        <taxon>Hydrozoa</taxon>
        <taxon>Hydroidolina</taxon>
        <taxon>Anthoathecata</taxon>
        <taxon>Aplanulata</taxon>
        <taxon>Hydridae</taxon>
        <taxon>Hydra</taxon>
    </lineage>
</organism>
<sequence length="1087" mass="125371">MTSEEINEDLSGHLYIKTTNTSKIKNNKKQYWVELNTQHNELHCFKNNKEKQSPIEKLVLYGAGISFGKASENEFIINIRGCEYKCYAESHKLMVKWANVLKKQITMKPLNSESRALDVVPEDEILEVKDIKVENFKIEDKKKQGNFFNRLFNRISMRSTPKINTPDTISKNKKVVKPAPLRTVVGSMQDISNKPVTCSTCQSFQARNIYLTEQVSHLNEDIENLKDQMRTHARCTGIMERKQIHLKIEFVQFLQNSLVNDTNLYVSVADVPSSRLVFKLLQEEHAKDQSIPCFDNDYITNPHVDHLGFLHLKSEGPIETLLYLCEILKIAMSSQLQADDEQYQRWLLFSAHCKSKTYILDDPDLADLIQYGIPHQFRAQIWRQLIENHVANIQVEKGGDYYLKLVDRLSDIQKIETEDDEPIEKQIKIDLLRTMPMHQDFRALDQPKVATLHRILRAFLLHNKDVGYCQGMNFMVAFGLLYLDEETAFWLLVAITEVYFPKHHYNLYLSGTQASQRVFSHLCEELNPELIRHLESLNCELAPITFNWFMTIFFDALPVNVVLNIWDCFLFYGHKILYPFALTLIKLQKKKILSCKETLSAMRKLKAFGKMFYDVESLLKEVFERNFQKDFNLYNDLYVKYLKDIEEESLKRKLEDEEYEKKKQKLKFTPKPMMVSVAENLDELDDDLIIKCVQCEENHNYVWILGTSDLKGQVFVLNVSSRTTVPIDWQVDCRCIAMCRLETCNIMLVSTMKSMLHAIDIETKKEIWSVQLAGCALSISCDMHGNVALTLMDGTIAFFNLMSQSDIEVEPSYIDISSSPVFTGCIVGDSFWCGAANKIVVMEMKTLETKISLRICPRERHTVSQLVLTDIGVWCSVISSSVVHLWDKVNYYCLLTVDILVECGLASEKKTSQKGDLGITTIMAFRDKLWVGFGNGRFIINDVFIKNTEDDLNDVISHFKSIPQNTLGIPTTRSKLSVNTCCHDIEGDNEFLEETRSRSQSTSYREFGGVRSSQIDIDSHVEYSVKMNQIQRVSENRVSCFIPCRNDNRLVLSCMGALNDDSSVILWSSEKHDGREMWFAQTVSYSL</sequence>
<name>A0ABM4BDZ7_HYDVU</name>
<keyword evidence="2" id="KW-1185">Reference proteome</keyword>
<dbReference type="InterPro" id="IPR011047">
    <property type="entry name" value="Quinoprotein_ADH-like_sf"/>
</dbReference>
<dbReference type="Pfam" id="PF19056">
    <property type="entry name" value="WD40_2"/>
    <property type="match status" value="1"/>
</dbReference>
<dbReference type="Gene3D" id="2.30.29.30">
    <property type="entry name" value="Pleckstrin-homology domain (PH domain)/Phosphotyrosine-binding domain (PTB)"/>
    <property type="match status" value="1"/>
</dbReference>
<dbReference type="InterPro" id="IPR000195">
    <property type="entry name" value="Rab-GAP-TBC_dom"/>
</dbReference>
<dbReference type="SMART" id="SM00233">
    <property type="entry name" value="PH"/>
    <property type="match status" value="1"/>
</dbReference>
<evidence type="ECO:0000313" key="3">
    <source>
        <dbReference type="RefSeq" id="XP_065647179.1"/>
    </source>
</evidence>
<dbReference type="InterPro" id="IPR050302">
    <property type="entry name" value="Rab_GAP_TBC_domain"/>
</dbReference>
<reference evidence="2" key="1">
    <citation type="submission" date="2025-05" db="UniProtKB">
        <authorList>
            <consortium name="RefSeq"/>
        </authorList>
    </citation>
    <scope>NUCLEOTIDE SEQUENCE [LARGE SCALE GENOMIC DNA]</scope>
</reference>
<reference evidence="3" key="2">
    <citation type="submission" date="2025-08" db="UniProtKB">
        <authorList>
            <consortium name="RefSeq"/>
        </authorList>
    </citation>
    <scope>IDENTIFICATION</scope>
</reference>
<protein>
    <submittedName>
        <fullName evidence="3">TBC1 domain family member 2B isoform X3</fullName>
    </submittedName>
</protein>
<dbReference type="PROSITE" id="PS50086">
    <property type="entry name" value="TBC_RABGAP"/>
    <property type="match status" value="1"/>
</dbReference>
<dbReference type="PANTHER" id="PTHR47219">
    <property type="entry name" value="RAB GTPASE-ACTIVATING PROTEIN 1-LIKE"/>
    <property type="match status" value="1"/>
</dbReference>
<dbReference type="InterPro" id="IPR001849">
    <property type="entry name" value="PH_domain"/>
</dbReference>
<dbReference type="SUPFAM" id="SSF50998">
    <property type="entry name" value="Quinoprotein alcohol dehydrogenase-like"/>
    <property type="match status" value="1"/>
</dbReference>
<evidence type="ECO:0000259" key="1">
    <source>
        <dbReference type="PROSITE" id="PS50086"/>
    </source>
</evidence>
<dbReference type="GeneID" id="101239717"/>
<dbReference type="Pfam" id="PF00566">
    <property type="entry name" value="RabGAP-TBC"/>
    <property type="match status" value="1"/>
</dbReference>
<dbReference type="SMART" id="SM00164">
    <property type="entry name" value="TBC"/>
    <property type="match status" value="1"/>
</dbReference>
<dbReference type="RefSeq" id="XP_065647179.1">
    <property type="nucleotide sequence ID" value="XM_065791107.1"/>
</dbReference>
<dbReference type="Gene3D" id="1.10.8.270">
    <property type="entry name" value="putative rabgap domain of human tbc1 domain family member 14 like domains"/>
    <property type="match status" value="1"/>
</dbReference>
<gene>
    <name evidence="3" type="primary">LOC101239717</name>
</gene>
<dbReference type="Gene3D" id="1.10.472.80">
    <property type="entry name" value="Ypt/Rab-GAP domain of gyp1p, domain 3"/>
    <property type="match status" value="1"/>
</dbReference>
<accession>A0ABM4BDZ7</accession>
<dbReference type="SUPFAM" id="SSF47923">
    <property type="entry name" value="Ypt/Rab-GAP domain of gyp1p"/>
    <property type="match status" value="2"/>
</dbReference>
<dbReference type="SUPFAM" id="SSF50729">
    <property type="entry name" value="PH domain-like"/>
    <property type="match status" value="1"/>
</dbReference>
<dbReference type="InterPro" id="IPR011993">
    <property type="entry name" value="PH-like_dom_sf"/>
</dbReference>
<feature type="domain" description="Rab-GAP TBC" evidence="1">
    <location>
        <begin position="372"/>
        <end position="573"/>
    </location>
</feature>
<dbReference type="InterPro" id="IPR035969">
    <property type="entry name" value="Rab-GAP_TBC_sf"/>
</dbReference>
<dbReference type="PANTHER" id="PTHR47219:SF20">
    <property type="entry name" value="TBC1 DOMAIN FAMILY MEMBER 2B"/>
    <property type="match status" value="1"/>
</dbReference>
<dbReference type="Proteomes" id="UP001652625">
    <property type="component" value="Chromosome 02"/>
</dbReference>
<evidence type="ECO:0000313" key="2">
    <source>
        <dbReference type="Proteomes" id="UP001652625"/>
    </source>
</evidence>